<dbReference type="Gene3D" id="3.80.10.10">
    <property type="entry name" value="Ribonuclease Inhibitor"/>
    <property type="match status" value="1"/>
</dbReference>
<dbReference type="PANTHER" id="PTHR24114:SF2">
    <property type="entry name" value="F-BOX DOMAIN-CONTAINING PROTEIN-RELATED"/>
    <property type="match status" value="1"/>
</dbReference>
<evidence type="ECO:0000313" key="3">
    <source>
        <dbReference type="Proteomes" id="UP000007797"/>
    </source>
</evidence>
<dbReference type="KEGG" id="dfa:DFA_03965"/>
<evidence type="ECO:0000256" key="1">
    <source>
        <dbReference type="SAM" id="MobiDB-lite"/>
    </source>
</evidence>
<protein>
    <recommendedName>
        <fullName evidence="4">Leucine-rich repeat-containing protein</fullName>
    </recommendedName>
</protein>
<evidence type="ECO:0008006" key="4">
    <source>
        <dbReference type="Google" id="ProtNLM"/>
    </source>
</evidence>
<feature type="region of interest" description="Disordered" evidence="1">
    <location>
        <begin position="132"/>
        <end position="175"/>
    </location>
</feature>
<reference evidence="3" key="1">
    <citation type="journal article" date="2011" name="Genome Res.">
        <title>Phylogeny-wide analysis of social amoeba genomes highlights ancient origins for complex intercellular communication.</title>
        <authorList>
            <person name="Heidel A.J."/>
            <person name="Lawal H.M."/>
            <person name="Felder M."/>
            <person name="Schilde C."/>
            <person name="Helps N.R."/>
            <person name="Tunggal B."/>
            <person name="Rivero F."/>
            <person name="John U."/>
            <person name="Schleicher M."/>
            <person name="Eichinger L."/>
            <person name="Platzer M."/>
            <person name="Noegel A.A."/>
            <person name="Schaap P."/>
            <person name="Gloeckner G."/>
        </authorList>
    </citation>
    <scope>NUCLEOTIDE SEQUENCE [LARGE SCALE GENOMIC DNA]</scope>
    <source>
        <strain evidence="3">SH3</strain>
    </source>
</reference>
<dbReference type="PANTHER" id="PTHR24114">
    <property type="entry name" value="LEUCINE RICH REPEAT FAMILY PROTEIN"/>
    <property type="match status" value="1"/>
</dbReference>
<dbReference type="InterPro" id="IPR032675">
    <property type="entry name" value="LRR_dom_sf"/>
</dbReference>
<gene>
    <name evidence="2" type="ORF">DFA_03965</name>
</gene>
<organism evidence="2 3">
    <name type="scientific">Cavenderia fasciculata</name>
    <name type="common">Slime mold</name>
    <name type="synonym">Dictyostelium fasciculatum</name>
    <dbReference type="NCBI Taxonomy" id="261658"/>
    <lineage>
        <taxon>Eukaryota</taxon>
        <taxon>Amoebozoa</taxon>
        <taxon>Evosea</taxon>
        <taxon>Eumycetozoa</taxon>
        <taxon>Dictyostelia</taxon>
        <taxon>Acytosteliales</taxon>
        <taxon>Cavenderiaceae</taxon>
        <taxon>Cavenderia</taxon>
    </lineage>
</organism>
<dbReference type="InterPro" id="IPR001611">
    <property type="entry name" value="Leu-rich_rpt"/>
</dbReference>
<dbReference type="AlphaFoldDB" id="F4Q0X0"/>
<dbReference type="InterPro" id="IPR052394">
    <property type="entry name" value="LRR-containing"/>
</dbReference>
<dbReference type="EMBL" id="GL883018">
    <property type="protein sequence ID" value="EGG18471.1"/>
    <property type="molecule type" value="Genomic_DNA"/>
</dbReference>
<proteinExistence type="predicted"/>
<dbReference type="GeneID" id="14870525"/>
<dbReference type="RefSeq" id="XP_004366375.1">
    <property type="nucleotide sequence ID" value="XM_004366318.1"/>
</dbReference>
<feature type="compositionally biased region" description="Low complexity" evidence="1">
    <location>
        <begin position="96"/>
        <end position="106"/>
    </location>
</feature>
<accession>F4Q0X0</accession>
<dbReference type="OrthoDB" id="120976at2759"/>
<dbReference type="Pfam" id="PF13516">
    <property type="entry name" value="LRR_6"/>
    <property type="match status" value="2"/>
</dbReference>
<feature type="region of interest" description="Disordered" evidence="1">
    <location>
        <begin position="91"/>
        <end position="113"/>
    </location>
</feature>
<dbReference type="SUPFAM" id="SSF52047">
    <property type="entry name" value="RNI-like"/>
    <property type="match status" value="1"/>
</dbReference>
<keyword evidence="3" id="KW-1185">Reference proteome</keyword>
<name>F4Q0X0_CACFS</name>
<evidence type="ECO:0000313" key="2">
    <source>
        <dbReference type="EMBL" id="EGG18471.1"/>
    </source>
</evidence>
<sequence>MDLVSHGSSAFIASLKANTTLTELNLSRNFLKERDGLLLGEIIKHNNTLNKVDLSFNEFRISGLKSIIEALQYNHAVTDINLEAVCRLDSHRGHHPTQTQPQSQEPQPQPQHVWQAVQPCAGRPHCAEPLRHEFAPQLPQTGRRVRRQGWTRTLRQPDPSVTIHDLQPAGSREWF</sequence>
<dbReference type="Proteomes" id="UP000007797">
    <property type="component" value="Unassembled WGS sequence"/>
</dbReference>